<keyword evidence="3 5" id="KW-1133">Transmembrane helix</keyword>
<keyword evidence="5" id="KW-0813">Transport</keyword>
<evidence type="ECO:0000256" key="3">
    <source>
        <dbReference type="ARBA" id="ARBA00022989"/>
    </source>
</evidence>
<comment type="similarity">
    <text evidence="5">Belongs to the binding-protein-dependent transport system permease family.</text>
</comment>
<evidence type="ECO:0000313" key="7">
    <source>
        <dbReference type="EMBL" id="ROR03317.1"/>
    </source>
</evidence>
<evidence type="ECO:0000256" key="1">
    <source>
        <dbReference type="ARBA" id="ARBA00004651"/>
    </source>
</evidence>
<keyword evidence="8" id="KW-1185">Reference proteome</keyword>
<dbReference type="EMBL" id="RJVA01000009">
    <property type="protein sequence ID" value="ROR03317.1"/>
    <property type="molecule type" value="Genomic_DNA"/>
</dbReference>
<dbReference type="GO" id="GO:0055085">
    <property type="term" value="P:transmembrane transport"/>
    <property type="evidence" value="ECO:0007669"/>
    <property type="project" value="InterPro"/>
</dbReference>
<accession>A0A3N1VU69</accession>
<dbReference type="PANTHER" id="PTHR43632:SF1">
    <property type="entry name" value="PERMEASE COMPONENT OF TUNGSTATE ABC TRANSPORTER"/>
    <property type="match status" value="1"/>
</dbReference>
<comment type="subcellular location">
    <subcellularLocation>
        <location evidence="1 5">Cell membrane</location>
        <topology evidence="1 5">Multi-pass membrane protein</topology>
    </subcellularLocation>
</comment>
<dbReference type="NCBIfam" id="NF038017">
    <property type="entry name" value="ABC_perm1"/>
    <property type="match status" value="1"/>
</dbReference>
<feature type="transmembrane region" description="Helical" evidence="5">
    <location>
        <begin position="68"/>
        <end position="85"/>
    </location>
</feature>
<feature type="transmembrane region" description="Helical" evidence="5">
    <location>
        <begin position="201"/>
        <end position="222"/>
    </location>
</feature>
<evidence type="ECO:0000256" key="4">
    <source>
        <dbReference type="ARBA" id="ARBA00023136"/>
    </source>
</evidence>
<dbReference type="Proteomes" id="UP000276223">
    <property type="component" value="Unassembled WGS sequence"/>
</dbReference>
<feature type="domain" description="ABC transmembrane type-1" evidence="6">
    <location>
        <begin position="26"/>
        <end position="222"/>
    </location>
</feature>
<reference evidence="7 8" key="1">
    <citation type="submission" date="2018-11" db="EMBL/GenBank/DDBJ databases">
        <title>Genomic Encyclopedia of Type Strains, Phase IV (KMG-IV): sequencing the most valuable type-strain genomes for metagenomic binning, comparative biology and taxonomic classification.</title>
        <authorList>
            <person name="Goeker M."/>
        </authorList>
    </citation>
    <scope>NUCLEOTIDE SEQUENCE [LARGE SCALE GENOMIC DNA]</scope>
    <source>
        <strain evidence="7 8">DSM 22027</strain>
    </source>
</reference>
<dbReference type="InterPro" id="IPR000515">
    <property type="entry name" value="MetI-like"/>
</dbReference>
<dbReference type="Gene3D" id="1.10.3720.10">
    <property type="entry name" value="MetI-like"/>
    <property type="match status" value="1"/>
</dbReference>
<keyword evidence="4 5" id="KW-0472">Membrane</keyword>
<dbReference type="RefSeq" id="WP_123289102.1">
    <property type="nucleotide sequence ID" value="NZ_RJVA01000009.1"/>
</dbReference>
<keyword evidence="2 5" id="KW-0812">Transmembrane</keyword>
<proteinExistence type="inferred from homology"/>
<evidence type="ECO:0000256" key="5">
    <source>
        <dbReference type="RuleBase" id="RU363032"/>
    </source>
</evidence>
<feature type="transmembrane region" description="Helical" evidence="5">
    <location>
        <begin position="154"/>
        <end position="181"/>
    </location>
</feature>
<feature type="transmembrane region" description="Helical" evidence="5">
    <location>
        <begin position="30"/>
        <end position="56"/>
    </location>
</feature>
<dbReference type="AlphaFoldDB" id="A0A3N1VU69"/>
<gene>
    <name evidence="7" type="ORF">EDC27_0584</name>
</gene>
<dbReference type="Pfam" id="PF00528">
    <property type="entry name" value="BPD_transp_1"/>
    <property type="match status" value="1"/>
</dbReference>
<dbReference type="SUPFAM" id="SSF161098">
    <property type="entry name" value="MetI-like"/>
    <property type="match status" value="1"/>
</dbReference>
<organism evidence="7 8">
    <name type="scientific">Desulfosoma caldarium</name>
    <dbReference type="NCBI Taxonomy" id="610254"/>
    <lineage>
        <taxon>Bacteria</taxon>
        <taxon>Pseudomonadati</taxon>
        <taxon>Thermodesulfobacteriota</taxon>
        <taxon>Syntrophobacteria</taxon>
        <taxon>Syntrophobacterales</taxon>
        <taxon>Syntrophobacteraceae</taxon>
        <taxon>Desulfosoma</taxon>
    </lineage>
</organism>
<protein>
    <submittedName>
        <fullName evidence="7">Tungstate transport system permease protein</fullName>
    </submittedName>
</protein>
<dbReference type="InterPro" id="IPR049783">
    <property type="entry name" value="ABC_perm_TupB-like"/>
</dbReference>
<evidence type="ECO:0000256" key="2">
    <source>
        <dbReference type="ARBA" id="ARBA00022692"/>
    </source>
</evidence>
<name>A0A3N1VU69_9BACT</name>
<dbReference type="PANTHER" id="PTHR43632">
    <property type="entry name" value="PERMEASE COMPONENT OF TUNGSTATE ABC TRANSPORTER"/>
    <property type="match status" value="1"/>
</dbReference>
<dbReference type="CDD" id="cd06261">
    <property type="entry name" value="TM_PBP2"/>
    <property type="match status" value="1"/>
</dbReference>
<dbReference type="OrthoDB" id="9781724at2"/>
<evidence type="ECO:0000259" key="6">
    <source>
        <dbReference type="PROSITE" id="PS50928"/>
    </source>
</evidence>
<dbReference type="PROSITE" id="PS50928">
    <property type="entry name" value="ABC_TM1"/>
    <property type="match status" value="1"/>
</dbReference>
<dbReference type="InterPro" id="IPR035906">
    <property type="entry name" value="MetI-like_sf"/>
</dbReference>
<sequence>MDYFFEALWKALHLILKGDAETYSALRTTLLVSSVSTAMSLAAGMPLGFILGYVSFPGRRALRTVADTLLSLPTVLIGLLVYGLLTHKGPLGHFGLLFTVQAIILGQTLLAIPIVVALTASAVEALDARLRVTLLSLGADGCRRFLTSLREARFGVLTAAVTAYGRVLTEVGIAIMVGGNIKGHTRTLTTAIALETNKGEFASGVALGLILLFLAFCVNIALHGLRKGA</sequence>
<comment type="caution">
    <text evidence="7">The sequence shown here is derived from an EMBL/GenBank/DDBJ whole genome shotgun (WGS) entry which is preliminary data.</text>
</comment>
<dbReference type="GO" id="GO:0005886">
    <property type="term" value="C:plasma membrane"/>
    <property type="evidence" value="ECO:0007669"/>
    <property type="project" value="UniProtKB-SubCell"/>
</dbReference>
<feature type="transmembrane region" description="Helical" evidence="5">
    <location>
        <begin position="97"/>
        <end position="123"/>
    </location>
</feature>
<evidence type="ECO:0000313" key="8">
    <source>
        <dbReference type="Proteomes" id="UP000276223"/>
    </source>
</evidence>